<dbReference type="EnsemblPlants" id="Ma02_t23740.1">
    <property type="protein sequence ID" value="Ma02_p23740.1"/>
    <property type="gene ID" value="Ma02_g23740"/>
</dbReference>
<dbReference type="Gramene" id="Ma02_t23740.1">
    <property type="protein sequence ID" value="Ma02_p23740.1"/>
    <property type="gene ID" value="Ma02_g23740"/>
</dbReference>
<sequence>MLPTWWRFSTKRNHSLDDSLIFLMQSASIIYRETNKDANWVAGFSRTFRFMHR</sequence>
<keyword evidence="2" id="KW-1185">Reference proteome</keyword>
<evidence type="ECO:0000313" key="1">
    <source>
        <dbReference type="EnsemblPlants" id="Ma02_p23740.1"/>
    </source>
</evidence>
<dbReference type="InParanoid" id="A0A804I668"/>
<name>A0A804I668_MUSAM</name>
<proteinExistence type="predicted"/>
<accession>A0A804I668</accession>
<dbReference type="Proteomes" id="UP000012960">
    <property type="component" value="Unplaced"/>
</dbReference>
<reference evidence="1" key="1">
    <citation type="submission" date="2021-05" db="UniProtKB">
        <authorList>
            <consortium name="EnsemblPlants"/>
        </authorList>
    </citation>
    <scope>IDENTIFICATION</scope>
    <source>
        <strain evidence="1">subsp. malaccensis</strain>
    </source>
</reference>
<evidence type="ECO:0000313" key="2">
    <source>
        <dbReference type="Proteomes" id="UP000012960"/>
    </source>
</evidence>
<organism evidence="1 2">
    <name type="scientific">Musa acuminata subsp. malaccensis</name>
    <name type="common">Wild banana</name>
    <name type="synonym">Musa malaccensis</name>
    <dbReference type="NCBI Taxonomy" id="214687"/>
    <lineage>
        <taxon>Eukaryota</taxon>
        <taxon>Viridiplantae</taxon>
        <taxon>Streptophyta</taxon>
        <taxon>Embryophyta</taxon>
        <taxon>Tracheophyta</taxon>
        <taxon>Spermatophyta</taxon>
        <taxon>Magnoliopsida</taxon>
        <taxon>Liliopsida</taxon>
        <taxon>Zingiberales</taxon>
        <taxon>Musaceae</taxon>
        <taxon>Musa</taxon>
    </lineage>
</organism>
<dbReference type="AlphaFoldDB" id="A0A804I668"/>
<protein>
    <submittedName>
        <fullName evidence="1">Uncharacterized protein</fullName>
    </submittedName>
</protein>